<name>A8ZWP4_DESOH</name>
<dbReference type="KEGG" id="dol:Dole_2572"/>
<proteinExistence type="predicted"/>
<protein>
    <submittedName>
        <fullName evidence="1">Uncharacterized protein</fullName>
    </submittedName>
</protein>
<dbReference type="AlphaFoldDB" id="A8ZWP4"/>
<gene>
    <name evidence="1" type="ordered locus">Dole_2572</name>
</gene>
<organism evidence="1 2">
    <name type="scientific">Desulfosudis oleivorans (strain DSM 6200 / JCM 39069 / Hxd3)</name>
    <name type="common">Desulfococcus oleovorans</name>
    <dbReference type="NCBI Taxonomy" id="96561"/>
    <lineage>
        <taxon>Bacteria</taxon>
        <taxon>Pseudomonadati</taxon>
        <taxon>Thermodesulfobacteriota</taxon>
        <taxon>Desulfobacteria</taxon>
        <taxon>Desulfobacterales</taxon>
        <taxon>Desulfosudaceae</taxon>
        <taxon>Desulfosudis</taxon>
    </lineage>
</organism>
<dbReference type="HOGENOM" id="CLU_2141876_0_0_7"/>
<dbReference type="EMBL" id="CP000859">
    <property type="protein sequence ID" value="ABW68375.1"/>
    <property type="molecule type" value="Genomic_DNA"/>
</dbReference>
<accession>A8ZWP4</accession>
<evidence type="ECO:0000313" key="2">
    <source>
        <dbReference type="Proteomes" id="UP000008561"/>
    </source>
</evidence>
<dbReference type="Proteomes" id="UP000008561">
    <property type="component" value="Chromosome"/>
</dbReference>
<sequence length="112" mass="13568">MYFSWRQEKYQKKAALQLGLRLPSRKHFFRRGQELARFAVLKQPARFSRKKHSRSAALQWAKAIAHAQYTTSALRIKFSGYKQHKMALWLCKTFKVKARKSRRMKLYWRYAE</sequence>
<reference evidence="1 2" key="1">
    <citation type="submission" date="2007-10" db="EMBL/GenBank/DDBJ databases">
        <title>Complete sequence of Desulfococcus oleovorans Hxd3.</title>
        <authorList>
            <consortium name="US DOE Joint Genome Institute"/>
            <person name="Copeland A."/>
            <person name="Lucas S."/>
            <person name="Lapidus A."/>
            <person name="Barry K."/>
            <person name="Glavina del Rio T."/>
            <person name="Dalin E."/>
            <person name="Tice H."/>
            <person name="Pitluck S."/>
            <person name="Kiss H."/>
            <person name="Brettin T."/>
            <person name="Bruce D."/>
            <person name="Detter J.C."/>
            <person name="Han C."/>
            <person name="Schmutz J."/>
            <person name="Larimer F."/>
            <person name="Land M."/>
            <person name="Hauser L."/>
            <person name="Kyrpides N."/>
            <person name="Kim E."/>
            <person name="Wawrik B."/>
            <person name="Richardson P."/>
        </authorList>
    </citation>
    <scope>NUCLEOTIDE SEQUENCE [LARGE SCALE GENOMIC DNA]</scope>
    <source>
        <strain evidence="2">DSM 6200 / JCM 39069 / Hxd3</strain>
    </source>
</reference>
<evidence type="ECO:0000313" key="1">
    <source>
        <dbReference type="EMBL" id="ABW68375.1"/>
    </source>
</evidence>
<keyword evidence="2" id="KW-1185">Reference proteome</keyword>